<dbReference type="InterPro" id="IPR051331">
    <property type="entry name" value="Chorismate_mutase-related"/>
</dbReference>
<dbReference type="SUPFAM" id="SSF48600">
    <property type="entry name" value="Chorismate mutase II"/>
    <property type="match status" value="1"/>
</dbReference>
<evidence type="ECO:0000259" key="2">
    <source>
        <dbReference type="PROSITE" id="PS51168"/>
    </source>
</evidence>
<keyword evidence="3" id="KW-0670">Pyruvate</keyword>
<dbReference type="PANTHER" id="PTHR38041:SF1">
    <property type="entry name" value="CHORISMATE MUTASE"/>
    <property type="match status" value="1"/>
</dbReference>
<dbReference type="GO" id="GO:0004106">
    <property type="term" value="F:chorismate mutase activity"/>
    <property type="evidence" value="ECO:0007669"/>
    <property type="project" value="InterPro"/>
</dbReference>
<dbReference type="AlphaFoldDB" id="A0A1M7JTQ1"/>
<dbReference type="GO" id="GO:0009697">
    <property type="term" value="P:salicylic acid biosynthetic process"/>
    <property type="evidence" value="ECO:0007669"/>
    <property type="project" value="TreeGrafter"/>
</dbReference>
<dbReference type="InterPro" id="IPR036979">
    <property type="entry name" value="CM_dom_sf"/>
</dbReference>
<dbReference type="InterPro" id="IPR002701">
    <property type="entry name" value="CM_II_prokaryot"/>
</dbReference>
<dbReference type="OrthoDB" id="3233357at2"/>
<dbReference type="PROSITE" id="PS51168">
    <property type="entry name" value="CHORISMATE_MUT_2"/>
    <property type="match status" value="1"/>
</dbReference>
<organism evidence="3 4">
    <name type="scientific">Ruminococcus flavefaciens</name>
    <dbReference type="NCBI Taxonomy" id="1265"/>
    <lineage>
        <taxon>Bacteria</taxon>
        <taxon>Bacillati</taxon>
        <taxon>Bacillota</taxon>
        <taxon>Clostridia</taxon>
        <taxon>Eubacteriales</taxon>
        <taxon>Oscillospiraceae</taxon>
        <taxon>Ruminococcus</taxon>
    </lineage>
</organism>
<accession>A0A1M7JTQ1</accession>
<dbReference type="GO" id="GO:0016829">
    <property type="term" value="F:lyase activity"/>
    <property type="evidence" value="ECO:0007669"/>
    <property type="project" value="UniProtKB-KW"/>
</dbReference>
<name>A0A1M7JTQ1_RUMFL</name>
<keyword evidence="3" id="KW-0456">Lyase</keyword>
<feature type="domain" description="Chorismate mutase" evidence="2">
    <location>
        <begin position="1"/>
        <end position="90"/>
    </location>
</feature>
<evidence type="ECO:0000256" key="1">
    <source>
        <dbReference type="ARBA" id="ARBA00023235"/>
    </source>
</evidence>
<dbReference type="GO" id="GO:0046417">
    <property type="term" value="P:chorismate metabolic process"/>
    <property type="evidence" value="ECO:0007669"/>
    <property type="project" value="InterPro"/>
</dbReference>
<sequence length="95" mass="10904">MKCSSLEEVRENIDRIDDSIIRLIAERAEYVRQAALFKKDEDGVKAPDRVKAVLQKVREKAEKYGAPADIAETVYRNMIAGFIGMELDNFKNDKR</sequence>
<dbReference type="Proteomes" id="UP000184394">
    <property type="component" value="Unassembled WGS sequence"/>
</dbReference>
<dbReference type="RefSeq" id="WP_072950681.1">
    <property type="nucleotide sequence ID" value="NZ_FRCT01000006.1"/>
</dbReference>
<reference evidence="3 4" key="1">
    <citation type="submission" date="2016-11" db="EMBL/GenBank/DDBJ databases">
        <authorList>
            <person name="Jaros S."/>
            <person name="Januszkiewicz K."/>
            <person name="Wedrychowicz H."/>
        </authorList>
    </citation>
    <scope>NUCLEOTIDE SEQUENCE [LARGE SCALE GENOMIC DNA]</scope>
    <source>
        <strain evidence="3 4">Y1</strain>
    </source>
</reference>
<dbReference type="PANTHER" id="PTHR38041">
    <property type="entry name" value="CHORISMATE MUTASE"/>
    <property type="match status" value="1"/>
</dbReference>
<dbReference type="Gene3D" id="1.20.59.10">
    <property type="entry name" value="Chorismate mutase"/>
    <property type="match status" value="1"/>
</dbReference>
<dbReference type="Pfam" id="PF01817">
    <property type="entry name" value="CM_2"/>
    <property type="match status" value="1"/>
</dbReference>
<dbReference type="InterPro" id="IPR036263">
    <property type="entry name" value="Chorismate_II_sf"/>
</dbReference>
<evidence type="ECO:0000313" key="4">
    <source>
        <dbReference type="Proteomes" id="UP000184394"/>
    </source>
</evidence>
<protein>
    <submittedName>
        <fullName evidence="3">Isochorismate pyruvate lyase</fullName>
    </submittedName>
</protein>
<dbReference type="SMART" id="SM00830">
    <property type="entry name" value="CM_2"/>
    <property type="match status" value="1"/>
</dbReference>
<dbReference type="EMBL" id="FRCT01000006">
    <property type="protein sequence ID" value="SHM56439.1"/>
    <property type="molecule type" value="Genomic_DNA"/>
</dbReference>
<proteinExistence type="predicted"/>
<keyword evidence="1" id="KW-0413">Isomerase</keyword>
<evidence type="ECO:0000313" key="3">
    <source>
        <dbReference type="EMBL" id="SHM56439.1"/>
    </source>
</evidence>
<gene>
    <name evidence="3" type="ORF">SAMN04487860_106216</name>
</gene>